<dbReference type="PANTHER" id="PTHR43785:SF12">
    <property type="entry name" value="TYPE-1 GLUTAMINE SYNTHETASE 2"/>
    <property type="match status" value="1"/>
</dbReference>
<dbReference type="AlphaFoldDB" id="A0A0B5I4W5"/>
<evidence type="ECO:0000313" key="7">
    <source>
        <dbReference type="Proteomes" id="UP000031774"/>
    </source>
</evidence>
<dbReference type="Gene3D" id="3.30.590.10">
    <property type="entry name" value="Glutamine synthetase/guanido kinase, catalytic domain"/>
    <property type="match status" value="1"/>
</dbReference>
<evidence type="ECO:0000256" key="3">
    <source>
        <dbReference type="PROSITE-ProRule" id="PRU01331"/>
    </source>
</evidence>
<dbReference type="EMBL" id="CP010407">
    <property type="protein sequence ID" value="AJF69135.1"/>
    <property type="molecule type" value="Genomic_DNA"/>
</dbReference>
<dbReference type="STRING" id="362257.SVTN_37415"/>
<keyword evidence="2" id="KW-0436">Ligase</keyword>
<name>A0A0B5I4W5_9ACTN</name>
<reference evidence="6 7" key="1">
    <citation type="submission" date="2014-12" db="EMBL/GenBank/DDBJ databases">
        <title>Complete genome sequence of Streptomyces vietnamensis strain GIMV4.0001, a genetic manipulable producer of the benzoisochromanequinone antibiotic granaticin.</title>
        <authorList>
            <person name="Deng M.R."/>
            <person name="Guo J."/>
            <person name="Ma L.Y."/>
            <person name="Feng G.D."/>
            <person name="Mo C.Y."/>
            <person name="Zhu H.H."/>
        </authorList>
    </citation>
    <scope>NUCLEOTIDE SEQUENCE [LARGE SCALE GENOMIC DNA]</scope>
    <source>
        <strain evidence="7">GIMV4.0001</strain>
    </source>
</reference>
<dbReference type="Pfam" id="PF00120">
    <property type="entry name" value="Gln-synt_C"/>
    <property type="match status" value="1"/>
</dbReference>
<feature type="domain" description="GS catalytic" evidence="5">
    <location>
        <begin position="116"/>
        <end position="456"/>
    </location>
</feature>
<dbReference type="Proteomes" id="UP000031774">
    <property type="component" value="Chromosome"/>
</dbReference>
<dbReference type="SMART" id="SM01230">
    <property type="entry name" value="Gln-synt_C"/>
    <property type="match status" value="1"/>
</dbReference>
<evidence type="ECO:0000256" key="2">
    <source>
        <dbReference type="ARBA" id="ARBA00022598"/>
    </source>
</evidence>
<dbReference type="PANTHER" id="PTHR43785">
    <property type="entry name" value="GAMMA-GLUTAMYLPUTRESCINE SYNTHETASE"/>
    <property type="match status" value="1"/>
</dbReference>
<dbReference type="GO" id="GO:0004356">
    <property type="term" value="F:glutamine synthetase activity"/>
    <property type="evidence" value="ECO:0007669"/>
    <property type="project" value="InterPro"/>
</dbReference>
<evidence type="ECO:0000256" key="1">
    <source>
        <dbReference type="ARBA" id="ARBA00009897"/>
    </source>
</evidence>
<evidence type="ECO:0000313" key="6">
    <source>
        <dbReference type="EMBL" id="AJF69135.1"/>
    </source>
</evidence>
<proteinExistence type="inferred from homology"/>
<protein>
    <submittedName>
        <fullName evidence="6">Glutamine synthetase</fullName>
    </submittedName>
</protein>
<dbReference type="PROSITE" id="PS51987">
    <property type="entry name" value="GS_CATALYTIC"/>
    <property type="match status" value="1"/>
</dbReference>
<evidence type="ECO:0000259" key="5">
    <source>
        <dbReference type="PROSITE" id="PS51987"/>
    </source>
</evidence>
<evidence type="ECO:0000256" key="4">
    <source>
        <dbReference type="RuleBase" id="RU000384"/>
    </source>
</evidence>
<dbReference type="KEGG" id="svt:SVTN_37415"/>
<dbReference type="HOGENOM" id="CLU_017290_0_3_11"/>
<comment type="similarity">
    <text evidence="1 3 4">Belongs to the glutamine synthetase family.</text>
</comment>
<keyword evidence="7" id="KW-1185">Reference proteome</keyword>
<accession>A0A0B5I4W5</accession>
<gene>
    <name evidence="6" type="ORF">SVTN_37415</name>
</gene>
<dbReference type="InterPro" id="IPR008146">
    <property type="entry name" value="Gln_synth_cat_dom"/>
</dbReference>
<sequence>MSELTRSAKGVDTPDATNRTVRIEATNHDGSFLGKTLTPKKFASGVDSGFAFADLLFGLDLGNAPAFGFAYPDWRGHLDDVYFRPDMSTLVEWEPGLDAVIGDYWLKDGTPVPLCPRNLTKKMVDRLSSLGFTATVAVEIEATVFEESIHQARARGYRDLTPLGGSAGTAYHLAKSKDWTGYMNAVADRLYAVGIEWEAWSDEDAAGQIEINLAPGDPITVCDAWARTRQIMREVAFDLGHTVTFMAKPTAGYGQASHINLSLQRDGVNAFYAEEGPSEAMRHAVGGLLATIEGNTSIVLPQITSYRRLVDLSGPPVTATWGVSNKTTAIRAVCGHPSYSRLEYRVPGADANLYLALAGVLAGVVAGLERKIEPPEPVSEMAWCMPPGEITRLPDTITKAAAALEADPVLRDLLGADFVDYWVGSRRWEWMQFHTAGGDPFSELSEWESARYFELP</sequence>
<organism evidence="6 7">
    <name type="scientific">Streptomyces vietnamensis</name>
    <dbReference type="NCBI Taxonomy" id="362257"/>
    <lineage>
        <taxon>Bacteria</taxon>
        <taxon>Bacillati</taxon>
        <taxon>Actinomycetota</taxon>
        <taxon>Actinomycetes</taxon>
        <taxon>Kitasatosporales</taxon>
        <taxon>Streptomycetaceae</taxon>
        <taxon>Streptomyces</taxon>
    </lineage>
</organism>
<dbReference type="InterPro" id="IPR014746">
    <property type="entry name" value="Gln_synth/guanido_kin_cat_dom"/>
</dbReference>
<dbReference type="RefSeq" id="WP_041133056.1">
    <property type="nucleotide sequence ID" value="NZ_CP010407.1"/>
</dbReference>
<dbReference type="SUPFAM" id="SSF55931">
    <property type="entry name" value="Glutamine synthetase/guanido kinase"/>
    <property type="match status" value="1"/>
</dbReference>